<evidence type="ECO:0000313" key="1">
    <source>
        <dbReference type="EMBL" id="KAJ7095768.1"/>
    </source>
</evidence>
<reference evidence="1" key="1">
    <citation type="submission" date="2023-03" db="EMBL/GenBank/DDBJ databases">
        <title>Massive genome expansion in bonnet fungi (Mycena s.s.) driven by repeated elements and novel gene families across ecological guilds.</title>
        <authorList>
            <consortium name="Lawrence Berkeley National Laboratory"/>
            <person name="Harder C.B."/>
            <person name="Miyauchi S."/>
            <person name="Viragh M."/>
            <person name="Kuo A."/>
            <person name="Thoen E."/>
            <person name="Andreopoulos B."/>
            <person name="Lu D."/>
            <person name="Skrede I."/>
            <person name="Drula E."/>
            <person name="Henrissat B."/>
            <person name="Morin E."/>
            <person name="Kohler A."/>
            <person name="Barry K."/>
            <person name="LaButti K."/>
            <person name="Morin E."/>
            <person name="Salamov A."/>
            <person name="Lipzen A."/>
            <person name="Mereny Z."/>
            <person name="Hegedus B."/>
            <person name="Baldrian P."/>
            <person name="Stursova M."/>
            <person name="Weitz H."/>
            <person name="Taylor A."/>
            <person name="Grigoriev I.V."/>
            <person name="Nagy L.G."/>
            <person name="Martin F."/>
            <person name="Kauserud H."/>
        </authorList>
    </citation>
    <scope>NUCLEOTIDE SEQUENCE</scope>
    <source>
        <strain evidence="1">CBHHK173m</strain>
    </source>
</reference>
<comment type="caution">
    <text evidence="1">The sequence shown here is derived from an EMBL/GenBank/DDBJ whole genome shotgun (WGS) entry which is preliminary data.</text>
</comment>
<dbReference type="EMBL" id="JARJCN010000012">
    <property type="protein sequence ID" value="KAJ7095768.1"/>
    <property type="molecule type" value="Genomic_DNA"/>
</dbReference>
<name>A0AAD6XU38_9AGAR</name>
<dbReference type="Proteomes" id="UP001222325">
    <property type="component" value="Unassembled WGS sequence"/>
</dbReference>
<keyword evidence="2" id="KW-1185">Reference proteome</keyword>
<dbReference type="InterPro" id="IPR036322">
    <property type="entry name" value="WD40_repeat_dom_sf"/>
</dbReference>
<evidence type="ECO:0008006" key="3">
    <source>
        <dbReference type="Google" id="ProtNLM"/>
    </source>
</evidence>
<evidence type="ECO:0000313" key="2">
    <source>
        <dbReference type="Proteomes" id="UP001222325"/>
    </source>
</evidence>
<dbReference type="AlphaFoldDB" id="A0AAD6XU38"/>
<dbReference type="SUPFAM" id="SSF50978">
    <property type="entry name" value="WD40 repeat-like"/>
    <property type="match status" value="1"/>
</dbReference>
<dbReference type="InterPro" id="IPR015943">
    <property type="entry name" value="WD40/YVTN_repeat-like_dom_sf"/>
</dbReference>
<gene>
    <name evidence="1" type="ORF">B0H15DRAFT_826976</name>
</gene>
<dbReference type="Gene3D" id="2.130.10.10">
    <property type="entry name" value="YVTN repeat-like/Quinoprotein amine dehydrogenase"/>
    <property type="match status" value="1"/>
</dbReference>
<protein>
    <recommendedName>
        <fullName evidence="3">F-box domain-containing protein</fullName>
    </recommendedName>
</protein>
<accession>A0AAD6XU38</accession>
<proteinExistence type="predicted"/>
<organism evidence="1 2">
    <name type="scientific">Mycena belliarum</name>
    <dbReference type="NCBI Taxonomy" id="1033014"/>
    <lineage>
        <taxon>Eukaryota</taxon>
        <taxon>Fungi</taxon>
        <taxon>Dikarya</taxon>
        <taxon>Basidiomycota</taxon>
        <taxon>Agaricomycotina</taxon>
        <taxon>Agaricomycetes</taxon>
        <taxon>Agaricomycetidae</taxon>
        <taxon>Agaricales</taxon>
        <taxon>Marasmiineae</taxon>
        <taxon>Mycenaceae</taxon>
        <taxon>Mycena</taxon>
    </lineage>
</organism>
<sequence>MTNLPPPHSLLRLHTDILIHLLNKFLVLQDLTRLSRTSRFLHALVNEFAWGAYERQNPRPSMSLSKSREKWTAMARVKYDILTDEAWTQSEFIARPLSGAWPGKEQPRLAINPSRLVVAAGVTLHSYLFGTSANDHAPPIVHEGSCSLARTNHHRNFITALAFIPDGGRDQTLCVGYHDGTSDYVVILGRSKRQAPPILRIHRSPSYPLDLPRKDRLQNLVSSRNALLSLSAGGRVMLASTEMPSLSSSMVDLQVRSWVSHLSMESPTPYAAFGTSSTTPLTIHLVTNDRLAPLPSAVLSQAESAAGSSAVYGICSGPPSSPWGPSPQVVVSGWYNGTVLIHDLRSCLRNSAPRTLESLAPLRPVLSLVNSWSVEPIYSVSCGGGAGSHVAAGSARHSLLSLWDVRYPTGGFSLHAPLNDPSPVYAITLESSRLFGVTQSRPFVLDFGRGITETTYPKLELGPRGLTHPNQKGQDGFGYYVTKYQHQSPRV</sequence>